<accession>A0A382ZBL2</accession>
<proteinExistence type="predicted"/>
<dbReference type="EMBL" id="UINC01182601">
    <property type="protein sequence ID" value="SVD92907.1"/>
    <property type="molecule type" value="Genomic_DNA"/>
</dbReference>
<reference evidence="1" key="1">
    <citation type="submission" date="2018-05" db="EMBL/GenBank/DDBJ databases">
        <authorList>
            <person name="Lanie J.A."/>
            <person name="Ng W.-L."/>
            <person name="Kazmierczak K.M."/>
            <person name="Andrzejewski T.M."/>
            <person name="Davidsen T.M."/>
            <person name="Wayne K.J."/>
            <person name="Tettelin H."/>
            <person name="Glass J.I."/>
            <person name="Rusch D."/>
            <person name="Podicherti R."/>
            <person name="Tsui H.-C.T."/>
            <person name="Winkler M.E."/>
        </authorList>
    </citation>
    <scope>NUCLEOTIDE SEQUENCE</scope>
</reference>
<sequence>MGKPRKLLCFKGFRHLTWQGASSIFPREEKWVNVVNSGVSLLEVGLVSRQDLMFRI</sequence>
<organism evidence="1">
    <name type="scientific">marine metagenome</name>
    <dbReference type="NCBI Taxonomy" id="408172"/>
    <lineage>
        <taxon>unclassified sequences</taxon>
        <taxon>metagenomes</taxon>
        <taxon>ecological metagenomes</taxon>
    </lineage>
</organism>
<name>A0A382ZBL2_9ZZZZ</name>
<protein>
    <submittedName>
        <fullName evidence="1">Uncharacterized protein</fullName>
    </submittedName>
</protein>
<gene>
    <name evidence="1" type="ORF">METZ01_LOCUS445761</name>
</gene>
<dbReference type="AlphaFoldDB" id="A0A382ZBL2"/>
<evidence type="ECO:0000313" key="1">
    <source>
        <dbReference type="EMBL" id="SVD92907.1"/>
    </source>
</evidence>